<protein>
    <submittedName>
        <fullName evidence="1">Uncharacterized protein</fullName>
    </submittedName>
</protein>
<name>A0ABR5DE63_9HYPH</name>
<evidence type="ECO:0000313" key="1">
    <source>
        <dbReference type="EMBL" id="KJF75387.1"/>
    </source>
</evidence>
<dbReference type="Proteomes" id="UP000032564">
    <property type="component" value="Unassembled WGS sequence"/>
</dbReference>
<sequence>MKELLHHCSQKPESVLVQNNVKIQSFGMFPPYPKTHGGALLGDIPDQENNISRQVLRLYCYVSRQKPISSDIFSNFILNFGNIDAGNMPYPAE</sequence>
<comment type="caution">
    <text evidence="1">The sequence shown here is derived from an EMBL/GenBank/DDBJ whole genome shotgun (WGS) entry which is preliminary data.</text>
</comment>
<proteinExistence type="predicted"/>
<keyword evidence="2" id="KW-1185">Reference proteome</keyword>
<dbReference type="EMBL" id="JWIT01000001">
    <property type="protein sequence ID" value="KJF75387.1"/>
    <property type="molecule type" value="Genomic_DNA"/>
</dbReference>
<reference evidence="1 2" key="1">
    <citation type="submission" date="2014-12" db="EMBL/GenBank/DDBJ databases">
        <authorList>
            <person name="Kuzmanovic N."/>
            <person name="Pulawska J."/>
            <person name="Obradovic A."/>
        </authorList>
    </citation>
    <scope>NUCLEOTIDE SEQUENCE [LARGE SCALE GENOMIC DNA]</scope>
    <source>
        <strain evidence="1 2">KFB 330</strain>
    </source>
</reference>
<evidence type="ECO:0000313" key="2">
    <source>
        <dbReference type="Proteomes" id="UP000032564"/>
    </source>
</evidence>
<gene>
    <name evidence="1" type="ORF">RP75_01665</name>
</gene>
<accession>A0ABR5DE63</accession>
<organism evidence="1 2">
    <name type="scientific">Agrobacterium arsenijevicii</name>
    <dbReference type="NCBI Taxonomy" id="1585697"/>
    <lineage>
        <taxon>Bacteria</taxon>
        <taxon>Pseudomonadati</taxon>
        <taxon>Pseudomonadota</taxon>
        <taxon>Alphaproteobacteria</taxon>
        <taxon>Hyphomicrobiales</taxon>
        <taxon>Rhizobiaceae</taxon>
        <taxon>Rhizobium/Agrobacterium group</taxon>
        <taxon>Agrobacterium</taxon>
    </lineage>
</organism>